<feature type="domain" description="Cell wall elongation regulator TseB-like" evidence="1">
    <location>
        <begin position="38"/>
        <end position="82"/>
    </location>
</feature>
<protein>
    <recommendedName>
        <fullName evidence="1">Cell wall elongation regulator TseB-like domain-containing protein</fullName>
    </recommendedName>
</protein>
<accession>A0A1P8Q4M5</accession>
<dbReference type="Gene3D" id="3.10.450.40">
    <property type="match status" value="2"/>
</dbReference>
<reference evidence="3" key="1">
    <citation type="submission" date="2016-12" db="EMBL/GenBank/DDBJ databases">
        <authorList>
            <person name="Jung M.Y."/>
            <person name="Lee S.H."/>
        </authorList>
    </citation>
    <scope>NUCLEOTIDE SEQUENCE [LARGE SCALE GENOMIC DNA]</scope>
    <source>
        <strain evidence="3">WiKim39</strain>
    </source>
</reference>
<dbReference type="AlphaFoldDB" id="A0A1P8Q4M5"/>
<dbReference type="STRING" id="1847728.BTM29_09720"/>
<evidence type="ECO:0000259" key="1">
    <source>
        <dbReference type="Pfam" id="PF17881"/>
    </source>
</evidence>
<dbReference type="Proteomes" id="UP000187499">
    <property type="component" value="Chromosome"/>
</dbReference>
<dbReference type="SUPFAM" id="SSF54403">
    <property type="entry name" value="Cystatin/monellin"/>
    <property type="match status" value="2"/>
</dbReference>
<dbReference type="KEGG" id="lalw:BTM29_09720"/>
<dbReference type="Pfam" id="PF17881">
    <property type="entry name" value="TseB"/>
    <property type="match status" value="1"/>
</dbReference>
<name>A0A1P8Q4M5_9LACO</name>
<evidence type="ECO:0000313" key="3">
    <source>
        <dbReference type="Proteomes" id="UP000187499"/>
    </source>
</evidence>
<proteinExistence type="predicted"/>
<sequence length="159" mass="17577">MNRSTKILLAISLVALVIVSALTFVNISSSPNTSARSQADEIAKEKAGIVKDDYFGNYTREKQYYSVGGLTKNNKYRYVIINAKSGKAKTIDLNNAPVRKDVVKGVADRYDAVKILHINLGMYKGKPTWEVAFKNKAGNIGYNLVDFRSGKSVQIINNI</sequence>
<dbReference type="RefSeq" id="WP_076616805.1">
    <property type="nucleotide sequence ID" value="NZ_CP019323.1"/>
</dbReference>
<gene>
    <name evidence="2" type="ORF">BTM29_09720</name>
</gene>
<keyword evidence="3" id="KW-1185">Reference proteome</keyword>
<dbReference type="OrthoDB" id="2242521at2"/>
<dbReference type="InterPro" id="IPR046350">
    <property type="entry name" value="Cystatin_sf"/>
</dbReference>
<dbReference type="InterPro" id="IPR041401">
    <property type="entry name" value="TseB-like_dom"/>
</dbReference>
<dbReference type="EMBL" id="CP019323">
    <property type="protein sequence ID" value="APX72811.1"/>
    <property type="molecule type" value="Genomic_DNA"/>
</dbReference>
<organism evidence="2 3">
    <name type="scientific">Companilactobacillus allii</name>
    <dbReference type="NCBI Taxonomy" id="1847728"/>
    <lineage>
        <taxon>Bacteria</taxon>
        <taxon>Bacillati</taxon>
        <taxon>Bacillota</taxon>
        <taxon>Bacilli</taxon>
        <taxon>Lactobacillales</taxon>
        <taxon>Lactobacillaceae</taxon>
        <taxon>Companilactobacillus</taxon>
    </lineage>
</organism>
<evidence type="ECO:0000313" key="2">
    <source>
        <dbReference type="EMBL" id="APX72811.1"/>
    </source>
</evidence>